<evidence type="ECO:0000313" key="2">
    <source>
        <dbReference type="EMBL" id="KAJ8376465.1"/>
    </source>
</evidence>
<feature type="region of interest" description="Disordered" evidence="1">
    <location>
        <begin position="59"/>
        <end position="92"/>
    </location>
</feature>
<proteinExistence type="predicted"/>
<organism evidence="2 3">
    <name type="scientific">Synaphobranchus kaupii</name>
    <name type="common">Kaup's arrowtooth eel</name>
    <dbReference type="NCBI Taxonomy" id="118154"/>
    <lineage>
        <taxon>Eukaryota</taxon>
        <taxon>Metazoa</taxon>
        <taxon>Chordata</taxon>
        <taxon>Craniata</taxon>
        <taxon>Vertebrata</taxon>
        <taxon>Euteleostomi</taxon>
        <taxon>Actinopterygii</taxon>
        <taxon>Neopterygii</taxon>
        <taxon>Teleostei</taxon>
        <taxon>Anguilliformes</taxon>
        <taxon>Synaphobranchidae</taxon>
        <taxon>Synaphobranchus</taxon>
    </lineage>
</organism>
<dbReference type="AlphaFoldDB" id="A0A9Q1G6U4"/>
<gene>
    <name evidence="2" type="ORF">SKAU_G00070450</name>
</gene>
<evidence type="ECO:0000313" key="3">
    <source>
        <dbReference type="Proteomes" id="UP001152622"/>
    </source>
</evidence>
<comment type="caution">
    <text evidence="2">The sequence shown here is derived from an EMBL/GenBank/DDBJ whole genome shotgun (WGS) entry which is preliminary data.</text>
</comment>
<dbReference type="Proteomes" id="UP001152622">
    <property type="component" value="Chromosome 2"/>
</dbReference>
<feature type="compositionally biased region" description="Polar residues" evidence="1">
    <location>
        <begin position="75"/>
        <end position="87"/>
    </location>
</feature>
<keyword evidence="3" id="KW-1185">Reference proteome</keyword>
<protein>
    <submittedName>
        <fullName evidence="2">Uncharacterized protein</fullName>
    </submittedName>
</protein>
<reference evidence="2" key="1">
    <citation type="journal article" date="2023" name="Science">
        <title>Genome structures resolve the early diversification of teleost fishes.</title>
        <authorList>
            <person name="Parey E."/>
            <person name="Louis A."/>
            <person name="Montfort J."/>
            <person name="Bouchez O."/>
            <person name="Roques C."/>
            <person name="Iampietro C."/>
            <person name="Lluch J."/>
            <person name="Castinel A."/>
            <person name="Donnadieu C."/>
            <person name="Desvignes T."/>
            <person name="Floi Bucao C."/>
            <person name="Jouanno E."/>
            <person name="Wen M."/>
            <person name="Mejri S."/>
            <person name="Dirks R."/>
            <person name="Jansen H."/>
            <person name="Henkel C."/>
            <person name="Chen W.J."/>
            <person name="Zahm M."/>
            <person name="Cabau C."/>
            <person name="Klopp C."/>
            <person name="Thompson A.W."/>
            <person name="Robinson-Rechavi M."/>
            <person name="Braasch I."/>
            <person name="Lecointre G."/>
            <person name="Bobe J."/>
            <person name="Postlethwait J.H."/>
            <person name="Berthelot C."/>
            <person name="Roest Crollius H."/>
            <person name="Guiguen Y."/>
        </authorList>
    </citation>
    <scope>NUCLEOTIDE SEQUENCE</scope>
    <source>
        <strain evidence="2">WJC10195</strain>
    </source>
</reference>
<accession>A0A9Q1G6U4</accession>
<evidence type="ECO:0000256" key="1">
    <source>
        <dbReference type="SAM" id="MobiDB-lite"/>
    </source>
</evidence>
<name>A0A9Q1G6U4_SYNKA</name>
<sequence>MIICSWLIAPWPPAQWDLWLPQHGVTARRDSGRCLCQHCARAEERGAAVTSQRRALCAARAPSLRRPRPAPNASTAPTQGQSQSSYATRARGDGGSAYAPVARFSAEVLLTLFTIHYRQGDLEPRRPEVLNSTLHHSGGGALRRESYPPRAVSRQVLQIQDKSLLYSGGALAALPPAASRAPAGAGARGKPH</sequence>
<dbReference type="EMBL" id="JAINUF010000002">
    <property type="protein sequence ID" value="KAJ8376465.1"/>
    <property type="molecule type" value="Genomic_DNA"/>
</dbReference>